<accession>A0AAD2A6R6</accession>
<dbReference type="Proteomes" id="UP000834106">
    <property type="component" value="Chromosome 19"/>
</dbReference>
<dbReference type="InterPro" id="IPR026960">
    <property type="entry name" value="RVT-Znf"/>
</dbReference>
<dbReference type="Pfam" id="PF13966">
    <property type="entry name" value="zf-RVT"/>
    <property type="match status" value="1"/>
</dbReference>
<dbReference type="EMBL" id="OU503054">
    <property type="protein sequence ID" value="CAI9782465.1"/>
    <property type="molecule type" value="Genomic_DNA"/>
</dbReference>
<evidence type="ECO:0000259" key="2">
    <source>
        <dbReference type="Pfam" id="PF13966"/>
    </source>
</evidence>
<proteinExistence type="predicted"/>
<feature type="domain" description="Reverse transcriptase zinc-binding" evidence="2">
    <location>
        <begin position="159"/>
        <end position="229"/>
    </location>
</feature>
<protein>
    <recommendedName>
        <fullName evidence="2">Reverse transcriptase zinc-binding domain-containing protein</fullName>
    </recommendedName>
</protein>
<keyword evidence="4" id="KW-1185">Reference proteome</keyword>
<feature type="region of interest" description="Disordered" evidence="1">
    <location>
        <begin position="14"/>
        <end position="62"/>
    </location>
</feature>
<evidence type="ECO:0000313" key="4">
    <source>
        <dbReference type="Proteomes" id="UP000834106"/>
    </source>
</evidence>
<name>A0AAD2A6R6_9LAMI</name>
<reference evidence="3" key="1">
    <citation type="submission" date="2023-05" db="EMBL/GenBank/DDBJ databases">
        <authorList>
            <person name="Huff M."/>
        </authorList>
    </citation>
    <scope>NUCLEOTIDE SEQUENCE</scope>
</reference>
<sequence>MKYPYGAWIRAGDFGKRNFPRKQSNSNSGPGDPPGAKVMSAKENSGTYVPPEGSRELPESETGGDEALALLVTAPKFLLKNKGKIDVDQSQTKLVRVSEHLKEGGFSGEDHNESNLKSIIPVEGANGLDGDNGLDDINRRKNQNHIGQMHQAGSSKGPNEKMLWKHLWKMKVPHKVKVFAWKACKHGLPTSLNLAKKHILGQSLCSLCNSETEDLHHAVINCNMLRGVWNNFFPELVNNNCSQIKEKALALCETKEVTKLDTFFMLL</sequence>
<evidence type="ECO:0000313" key="3">
    <source>
        <dbReference type="EMBL" id="CAI9782465.1"/>
    </source>
</evidence>
<dbReference type="AlphaFoldDB" id="A0AAD2A6R6"/>
<evidence type="ECO:0000256" key="1">
    <source>
        <dbReference type="SAM" id="MobiDB-lite"/>
    </source>
</evidence>
<gene>
    <name evidence="3" type="ORF">FPE_LOCUS29895</name>
</gene>
<organism evidence="3 4">
    <name type="scientific">Fraxinus pennsylvanica</name>
    <dbReference type="NCBI Taxonomy" id="56036"/>
    <lineage>
        <taxon>Eukaryota</taxon>
        <taxon>Viridiplantae</taxon>
        <taxon>Streptophyta</taxon>
        <taxon>Embryophyta</taxon>
        <taxon>Tracheophyta</taxon>
        <taxon>Spermatophyta</taxon>
        <taxon>Magnoliopsida</taxon>
        <taxon>eudicotyledons</taxon>
        <taxon>Gunneridae</taxon>
        <taxon>Pentapetalae</taxon>
        <taxon>asterids</taxon>
        <taxon>lamiids</taxon>
        <taxon>Lamiales</taxon>
        <taxon>Oleaceae</taxon>
        <taxon>Oleeae</taxon>
        <taxon>Fraxinus</taxon>
    </lineage>
</organism>